<comment type="caution">
    <text evidence="1">The sequence shown here is derived from an EMBL/GenBank/DDBJ whole genome shotgun (WGS) entry which is preliminary data.</text>
</comment>
<protein>
    <submittedName>
        <fullName evidence="1">Class I SAM-dependent methyltransferase</fullName>
    </submittedName>
</protein>
<organism evidence="1 2">
    <name type="scientific">Paenibacillus terrae</name>
    <dbReference type="NCBI Taxonomy" id="159743"/>
    <lineage>
        <taxon>Bacteria</taxon>
        <taxon>Bacillati</taxon>
        <taxon>Bacillota</taxon>
        <taxon>Bacilli</taxon>
        <taxon>Bacillales</taxon>
        <taxon>Paenibacillaceae</taxon>
        <taxon>Paenibacillus</taxon>
    </lineage>
</organism>
<dbReference type="Proteomes" id="UP000308114">
    <property type="component" value="Unassembled WGS sequence"/>
</dbReference>
<keyword evidence="1" id="KW-0808">Transferase</keyword>
<dbReference type="SUPFAM" id="SSF53335">
    <property type="entry name" value="S-adenosyl-L-methionine-dependent methyltransferases"/>
    <property type="match status" value="1"/>
</dbReference>
<gene>
    <name evidence="1" type="ORF">C1I60_13475</name>
</gene>
<dbReference type="GO" id="GO:0008168">
    <property type="term" value="F:methyltransferase activity"/>
    <property type="evidence" value="ECO:0007669"/>
    <property type="project" value="UniProtKB-KW"/>
</dbReference>
<name>A0A4U2Q0W0_9BACL</name>
<dbReference type="Gene3D" id="3.40.50.150">
    <property type="entry name" value="Vaccinia Virus protein VP39"/>
    <property type="match status" value="1"/>
</dbReference>
<dbReference type="EMBL" id="PNXQ01000012">
    <property type="protein sequence ID" value="TKH44326.1"/>
    <property type="molecule type" value="Genomic_DNA"/>
</dbReference>
<reference evidence="1 2" key="1">
    <citation type="submission" date="2018-01" db="EMBL/GenBank/DDBJ databases">
        <title>Bacillales members from the olive rhizosphere are effective biological control agents against Verticillium dahliae.</title>
        <authorList>
            <person name="Gomez-Lama C."/>
            <person name="Legarda G."/>
            <person name="Ruano-Rosa D."/>
            <person name="Pizarro-Tobias P."/>
            <person name="Valverde-Corredor A."/>
            <person name="Niqui J.L."/>
            <person name="Trivino J.C."/>
            <person name="Roca A."/>
            <person name="Mercado-Blanco J."/>
        </authorList>
    </citation>
    <scope>NUCLEOTIDE SEQUENCE [LARGE SCALE GENOMIC DNA]</scope>
    <source>
        <strain evidence="1 2">PIC167</strain>
    </source>
</reference>
<dbReference type="InterPro" id="IPR029063">
    <property type="entry name" value="SAM-dependent_MTases_sf"/>
</dbReference>
<sequence>MTVAQLNRLIDGQILYNQHRSLFYMHEGNALMGPSPEMTYWLTQRSPELLLMLQSLKRQHEYTAFVTGVAVKTLHQFVSVNQYIHFHSDHLDELTQLYDRLFTRIQKLFQNQAMNESMLNLLLQQHYGHLRDFLIRTNGRTMFAKYAESEYTFWIPCEEYTPELQAKLLGLDIARLQEPVLDIGCGSEARLVGYLRSLGIEAYGTDRLAEKGTGVTQGDWLETTFKEGEWGTIISHMAFSNHFIHHHLKADGHIHEYAHKYMELLRAIRPGGSFIYSPCLPFMEKLLDIQAGYRVEHIQSSKGYEATKITRLVHNG</sequence>
<evidence type="ECO:0000313" key="2">
    <source>
        <dbReference type="Proteomes" id="UP000308114"/>
    </source>
</evidence>
<dbReference type="CDD" id="cd02440">
    <property type="entry name" value="AdoMet_MTases"/>
    <property type="match status" value="1"/>
</dbReference>
<dbReference type="GO" id="GO:0032259">
    <property type="term" value="P:methylation"/>
    <property type="evidence" value="ECO:0007669"/>
    <property type="project" value="UniProtKB-KW"/>
</dbReference>
<proteinExistence type="predicted"/>
<accession>A0A4U2Q0W0</accession>
<evidence type="ECO:0000313" key="1">
    <source>
        <dbReference type="EMBL" id="TKH44326.1"/>
    </source>
</evidence>
<dbReference type="AlphaFoldDB" id="A0A4U2Q0W0"/>
<keyword evidence="1" id="KW-0489">Methyltransferase</keyword>